<evidence type="ECO:0000313" key="2">
    <source>
        <dbReference type="Proteomes" id="UP001519460"/>
    </source>
</evidence>
<dbReference type="AlphaFoldDB" id="A0ABD0KV65"/>
<reference evidence="1 2" key="1">
    <citation type="journal article" date="2023" name="Sci. Data">
        <title>Genome assembly of the Korean intertidal mud-creeper Batillaria attramentaria.</title>
        <authorList>
            <person name="Patra A.K."/>
            <person name="Ho P.T."/>
            <person name="Jun S."/>
            <person name="Lee S.J."/>
            <person name="Kim Y."/>
            <person name="Won Y.J."/>
        </authorList>
    </citation>
    <scope>NUCLEOTIDE SEQUENCE [LARGE SCALE GENOMIC DNA]</scope>
    <source>
        <strain evidence="1">Wonlab-2016</strain>
    </source>
</reference>
<keyword evidence="2" id="KW-1185">Reference proteome</keyword>
<name>A0ABD0KV65_9CAEN</name>
<sequence length="72" mass="8220">MLSNYAPHISFMSVAVRVAVVYEFCRFMNVQSRYMDGQPVEKTELRTEVQCSYPGTNLAVDKILVRVELDSS</sequence>
<dbReference type="Proteomes" id="UP001519460">
    <property type="component" value="Unassembled WGS sequence"/>
</dbReference>
<feature type="non-terminal residue" evidence="1">
    <location>
        <position position="72"/>
    </location>
</feature>
<proteinExistence type="predicted"/>
<comment type="caution">
    <text evidence="1">The sequence shown here is derived from an EMBL/GenBank/DDBJ whole genome shotgun (WGS) entry which is preliminary data.</text>
</comment>
<accession>A0ABD0KV65</accession>
<dbReference type="EMBL" id="JACVVK020000122">
    <property type="protein sequence ID" value="KAK7490818.1"/>
    <property type="molecule type" value="Genomic_DNA"/>
</dbReference>
<gene>
    <name evidence="1" type="ORF">BaRGS_00017874</name>
</gene>
<protein>
    <submittedName>
        <fullName evidence="1">Uncharacterized protein</fullName>
    </submittedName>
</protein>
<organism evidence="1 2">
    <name type="scientific">Batillaria attramentaria</name>
    <dbReference type="NCBI Taxonomy" id="370345"/>
    <lineage>
        <taxon>Eukaryota</taxon>
        <taxon>Metazoa</taxon>
        <taxon>Spiralia</taxon>
        <taxon>Lophotrochozoa</taxon>
        <taxon>Mollusca</taxon>
        <taxon>Gastropoda</taxon>
        <taxon>Caenogastropoda</taxon>
        <taxon>Sorbeoconcha</taxon>
        <taxon>Cerithioidea</taxon>
        <taxon>Batillariidae</taxon>
        <taxon>Batillaria</taxon>
    </lineage>
</organism>
<evidence type="ECO:0000313" key="1">
    <source>
        <dbReference type="EMBL" id="KAK7490818.1"/>
    </source>
</evidence>